<dbReference type="PANTHER" id="PTHR34537">
    <property type="entry name" value="OS08G0459300 PROTEIN"/>
    <property type="match status" value="1"/>
</dbReference>
<protein>
    <submittedName>
        <fullName evidence="2">Uncharacterized protein</fullName>
    </submittedName>
</protein>
<evidence type="ECO:0000256" key="1">
    <source>
        <dbReference type="SAM" id="MobiDB-lite"/>
    </source>
</evidence>
<gene>
    <name evidence="2" type="ORF">ACMD2_06525</name>
</gene>
<evidence type="ECO:0000313" key="2">
    <source>
        <dbReference type="EMBL" id="OAY77690.1"/>
    </source>
</evidence>
<comment type="caution">
    <text evidence="2">The sequence shown here is derived from an EMBL/GenBank/DDBJ whole genome shotgun (WGS) entry which is preliminary data.</text>
</comment>
<dbReference type="EMBL" id="LSRQ01001477">
    <property type="protein sequence ID" value="OAY77690.1"/>
    <property type="molecule type" value="Genomic_DNA"/>
</dbReference>
<sequence>MRADTIASAMVNQDALNLVETAIPSIFTPRLENTGECYNLACFLQGHPPSNASSNPELVRQIIEHFDKMMISRCITRKLNDFHPIQKGWWNRLHPVCHCNKYHLRQVKRNIQIAVSQVKEHGESRVQLGFTLFEEGVDMEACSNEATGRSQRCLPNTWRANKTKNWASGIRDATDELKDNLASSQIFNNPLLDFGNPANEIVNLINTNSTAIKLPKLHDSPGLGCMALQYISECTGNCSSNNTVNYNPPEIDITEVYAPNCGVELLTLDTISGRLMACQQKYLQAEEAFLPILFRDKRTLSLLHSKEHTEVGVGFNRAHHGAFFWCVLFSSGRTNSTFVLEGGSGIAQRSGCSSRANVQCSAGTKFLLIGPSVNCSPTSETAAPVTLCASSSTTGCYRCHHSLLSKSCEAARTPSRNGCFRPLQPTQPSYHPDSASVDRCSTLEVCPFKSAILDIEGDRQPRRQKQERSTYEDTKLGLLQPRYGH</sequence>
<accession>A0A199VLT5</accession>
<dbReference type="PANTHER" id="PTHR34537:SF2">
    <property type="entry name" value="FERREDOXIN-LIKE PROTEIN"/>
    <property type="match status" value="1"/>
</dbReference>
<name>A0A199VLT5_ANACO</name>
<proteinExistence type="predicted"/>
<feature type="region of interest" description="Disordered" evidence="1">
    <location>
        <begin position="457"/>
        <end position="485"/>
    </location>
</feature>
<dbReference type="STRING" id="4615.A0A199VLT5"/>
<evidence type="ECO:0000313" key="3">
    <source>
        <dbReference type="Proteomes" id="UP000092600"/>
    </source>
</evidence>
<reference evidence="2 3" key="1">
    <citation type="journal article" date="2016" name="DNA Res.">
        <title>The draft genome of MD-2 pineapple using hybrid error correction of long reads.</title>
        <authorList>
            <person name="Redwan R.M."/>
            <person name="Saidin A."/>
            <person name="Kumar S.V."/>
        </authorList>
    </citation>
    <scope>NUCLEOTIDE SEQUENCE [LARGE SCALE GENOMIC DNA]</scope>
    <source>
        <strain evidence="3">cv. MD2</strain>
        <tissue evidence="2">Leaf</tissue>
    </source>
</reference>
<organism evidence="2 3">
    <name type="scientific">Ananas comosus</name>
    <name type="common">Pineapple</name>
    <name type="synonym">Ananas ananas</name>
    <dbReference type="NCBI Taxonomy" id="4615"/>
    <lineage>
        <taxon>Eukaryota</taxon>
        <taxon>Viridiplantae</taxon>
        <taxon>Streptophyta</taxon>
        <taxon>Embryophyta</taxon>
        <taxon>Tracheophyta</taxon>
        <taxon>Spermatophyta</taxon>
        <taxon>Magnoliopsida</taxon>
        <taxon>Liliopsida</taxon>
        <taxon>Poales</taxon>
        <taxon>Bromeliaceae</taxon>
        <taxon>Bromelioideae</taxon>
        <taxon>Ananas</taxon>
    </lineage>
</organism>
<feature type="compositionally biased region" description="Basic and acidic residues" evidence="1">
    <location>
        <begin position="457"/>
        <end position="475"/>
    </location>
</feature>
<dbReference type="AlphaFoldDB" id="A0A199VLT5"/>
<dbReference type="Proteomes" id="UP000092600">
    <property type="component" value="Unassembled WGS sequence"/>
</dbReference>